<dbReference type="RefSeq" id="WP_138197608.1">
    <property type="nucleotide sequence ID" value="NZ_VCIW01000026.1"/>
</dbReference>
<dbReference type="Gene3D" id="3.10.180.10">
    <property type="entry name" value="2,3-Dihydroxybiphenyl 1,2-Dioxygenase, domain 1"/>
    <property type="match status" value="1"/>
</dbReference>
<evidence type="ECO:0000259" key="2">
    <source>
        <dbReference type="PROSITE" id="PS51819"/>
    </source>
</evidence>
<name>A0A5R9G7D6_9BACL</name>
<dbReference type="Pfam" id="PF00903">
    <property type="entry name" value="Glyoxalase"/>
    <property type="match status" value="1"/>
</dbReference>
<gene>
    <name evidence="3" type="ORF">FE782_27735</name>
</gene>
<sequence length="127" mass="13895">MQLKQFRLLTEDFTRSAAFYKEIMQFPVVWLEEGEGYALFDTGDVRLELASRAAMADAVGADNVPAGGALLNIEVADADAAYALLIERGLEPLRAPADRPTWGARVAYFRDPDGNLIELFTKLGEGA</sequence>
<keyword evidence="4" id="KW-1185">Reference proteome</keyword>
<dbReference type="PROSITE" id="PS51819">
    <property type="entry name" value="VOC"/>
    <property type="match status" value="1"/>
</dbReference>
<organism evidence="3 4">
    <name type="scientific">Paenibacillus antri</name>
    <dbReference type="NCBI Taxonomy" id="2582848"/>
    <lineage>
        <taxon>Bacteria</taxon>
        <taxon>Bacillati</taxon>
        <taxon>Bacillota</taxon>
        <taxon>Bacilli</taxon>
        <taxon>Bacillales</taxon>
        <taxon>Paenibacillaceae</taxon>
        <taxon>Paenibacillus</taxon>
    </lineage>
</organism>
<reference evidence="3 4" key="1">
    <citation type="submission" date="2019-05" db="EMBL/GenBank/DDBJ databases">
        <authorList>
            <person name="Narsing Rao M.P."/>
            <person name="Li W.J."/>
        </authorList>
    </citation>
    <scope>NUCLEOTIDE SEQUENCE [LARGE SCALE GENOMIC DNA]</scope>
    <source>
        <strain evidence="3 4">SYSU_K30003</strain>
    </source>
</reference>
<dbReference type="InterPro" id="IPR004360">
    <property type="entry name" value="Glyas_Fos-R_dOase_dom"/>
</dbReference>
<dbReference type="PANTHER" id="PTHR43048">
    <property type="entry name" value="METHYLMALONYL-COA EPIMERASE"/>
    <property type="match status" value="1"/>
</dbReference>
<dbReference type="GO" id="GO:0046491">
    <property type="term" value="P:L-methylmalonyl-CoA metabolic process"/>
    <property type="evidence" value="ECO:0007669"/>
    <property type="project" value="TreeGrafter"/>
</dbReference>
<dbReference type="InterPro" id="IPR051785">
    <property type="entry name" value="MMCE/EMCE_epimerase"/>
</dbReference>
<dbReference type="AlphaFoldDB" id="A0A5R9G7D6"/>
<dbReference type="SUPFAM" id="SSF54593">
    <property type="entry name" value="Glyoxalase/Bleomycin resistance protein/Dihydroxybiphenyl dioxygenase"/>
    <property type="match status" value="1"/>
</dbReference>
<dbReference type="OrthoDB" id="9796521at2"/>
<dbReference type="Proteomes" id="UP000309676">
    <property type="component" value="Unassembled WGS sequence"/>
</dbReference>
<dbReference type="EMBL" id="VCIW01000026">
    <property type="protein sequence ID" value="TLS48934.1"/>
    <property type="molecule type" value="Genomic_DNA"/>
</dbReference>
<proteinExistence type="predicted"/>
<dbReference type="GO" id="GO:0046872">
    <property type="term" value="F:metal ion binding"/>
    <property type="evidence" value="ECO:0007669"/>
    <property type="project" value="UniProtKB-KW"/>
</dbReference>
<comment type="caution">
    <text evidence="3">The sequence shown here is derived from an EMBL/GenBank/DDBJ whole genome shotgun (WGS) entry which is preliminary data.</text>
</comment>
<evidence type="ECO:0000313" key="3">
    <source>
        <dbReference type="EMBL" id="TLS48934.1"/>
    </source>
</evidence>
<dbReference type="PANTHER" id="PTHR43048:SF4">
    <property type="entry name" value="RING-CLEAVING DIOXYGENASE-RELATED"/>
    <property type="match status" value="1"/>
</dbReference>
<keyword evidence="1" id="KW-0479">Metal-binding</keyword>
<evidence type="ECO:0000256" key="1">
    <source>
        <dbReference type="ARBA" id="ARBA00022723"/>
    </source>
</evidence>
<protein>
    <submittedName>
        <fullName evidence="3">VOC family protein</fullName>
    </submittedName>
</protein>
<dbReference type="InterPro" id="IPR037523">
    <property type="entry name" value="VOC_core"/>
</dbReference>
<feature type="domain" description="VOC" evidence="2">
    <location>
        <begin position="2"/>
        <end position="122"/>
    </location>
</feature>
<evidence type="ECO:0000313" key="4">
    <source>
        <dbReference type="Proteomes" id="UP000309676"/>
    </source>
</evidence>
<dbReference type="InterPro" id="IPR029068">
    <property type="entry name" value="Glyas_Bleomycin-R_OHBP_Dase"/>
</dbReference>
<accession>A0A5R9G7D6</accession>
<dbReference type="GO" id="GO:0004493">
    <property type="term" value="F:methylmalonyl-CoA epimerase activity"/>
    <property type="evidence" value="ECO:0007669"/>
    <property type="project" value="TreeGrafter"/>
</dbReference>